<evidence type="ECO:0000256" key="2">
    <source>
        <dbReference type="SAM" id="MobiDB-lite"/>
    </source>
</evidence>
<keyword evidence="1" id="KW-0040">ANK repeat</keyword>
<proteinExistence type="predicted"/>
<dbReference type="SUPFAM" id="SSF50370">
    <property type="entry name" value="Ricin B-like lectins"/>
    <property type="match status" value="2"/>
</dbReference>
<name>A0ABR0BAX6_9CRUS</name>
<keyword evidence="4" id="KW-1185">Reference proteome</keyword>
<sequence>MIKQDTIAYLMVNGSSINTKVSVHNQYDIQDPLPTGTKFEYIVDHSIRLINTNICIVANKNNQIMAENCTENTSRWILDLINYHWISLETGLCITLHDEEEGRVRLATLKTCSRQGTISENQKWVIEILTTNPDVLDNFPDASIDEFEEIQLEQRTSVTTTVSSPIFGGLLKRNHGRGNIIWDMIGWGLMKHGKSPDEKCLTHNGVNKPITLEACDPNWIKCQTSLPQTTVANCSEASSKGQAFEYSSDFTIRPFNTNNCIKANTTMLILHECSDKSSIWGTFDHTGQLMASDRTGLHSGASDRKCLTRRIDKLSLGHCHGTSQKQHFSFEYRNPHQPRTLSAAAIISLHTQHALFGKNLPILPPLNHRDPKEINYKTNATEGITKNSTITTKSATSMTATTDKSVIPSIAATASRQQKENTAHEIVVDDYRPLNDANTSNGLPKSTEELSDLIKYELGKMHEQYKISIESEHDNKLAKEIRDVYCQLSKIKRTQAIILAQTNGLLAAAALGLPMCTRIYGFGQAMTLQQCDPKRISLTAKETKCGFQPFFVYGKNNCTIGLDGWSIHPYSECFWKSQLININGYPHTWQHNATAGDWIKQEATIHTSNLDLIAEFEELHLNSFDYGLRNHPAHGTMEMEQLNILNDLVGRINEGEGKELPDILVTEEQDNQIGNIFSWFDTLKIMALSAIGFILFLICLRIFIACNPIPRIKESFRRRKQSRNVSESDGQEMDSMIPEPIYSAGGANEKPFIREFAPLMTSAKETPKETLTSINTPSAPKKGKLYPIEELKWENEQNKECTGSHTNCSYVVGYGMKNEELTNVDWSDEILMTWIEEDTPQLEISETLSTGNDWENELLANLMSNEAKGEMSISANASESMQKRYSDSESNCEFMQERSFISPSETEGEETSSSKVGYYYSKIESDLDPSSSDSEMAANCKAVSVINNEEEQETWSLPVPLITQTAYCKNCMMKTFPAMDTEITRRRIVAITMLMKGEFNYNLLEVSREMIRNHLLEARENGKNIKQILDTVFPNGTALLHGSVIKERFDVTDMFLQYGADSNIYEEGMTIAHRAAADNNVHLLRILSHHGNTFNIQNSMGESPLLVAIALNNMECIKYLWMDRIIVHQTLDEETVLYYAAKYNNKFVAEVAVPLDSFLLLQKDSRRAALYPSFSVNRLQEWAHTTHVWSAIPDFVHVELDEQLPIWRYPQMNEQTNVAVCQRRLHPGLLVRSPAISSLQCWCQSPALGQGLSNRIQRFSQYIWRTKEWRQSPIAASAKPVCQPCKTSAVQSSALFAFSADLL</sequence>
<evidence type="ECO:0000313" key="4">
    <source>
        <dbReference type="Proteomes" id="UP001234178"/>
    </source>
</evidence>
<feature type="region of interest" description="Disordered" evidence="2">
    <location>
        <begin position="717"/>
        <end position="740"/>
    </location>
</feature>
<dbReference type="PANTHER" id="PTHR16021">
    <property type="entry name" value="MANSC DOMAIN CONTAINING PROTEIN 1"/>
    <property type="match status" value="1"/>
</dbReference>
<accession>A0ABR0BAX6</accession>
<dbReference type="InterPro" id="IPR035992">
    <property type="entry name" value="Ricin_B-like_lectins"/>
</dbReference>
<protein>
    <recommendedName>
        <fullName evidence="5">Ricin B lectin domain-containing protein</fullName>
    </recommendedName>
</protein>
<feature type="repeat" description="ANK" evidence="1">
    <location>
        <begin position="1067"/>
        <end position="1099"/>
    </location>
</feature>
<comment type="caution">
    <text evidence="3">The sequence shown here is derived from an EMBL/GenBank/DDBJ whole genome shotgun (WGS) entry which is preliminary data.</text>
</comment>
<dbReference type="InterPro" id="IPR036770">
    <property type="entry name" value="Ankyrin_rpt-contain_sf"/>
</dbReference>
<dbReference type="PANTHER" id="PTHR16021:SF23">
    <property type="entry name" value="FI18411P1-RELATED"/>
    <property type="match status" value="1"/>
</dbReference>
<dbReference type="Gene3D" id="1.25.40.20">
    <property type="entry name" value="Ankyrin repeat-containing domain"/>
    <property type="match status" value="1"/>
</dbReference>
<reference evidence="3 4" key="1">
    <citation type="journal article" date="2023" name="Nucleic Acids Res.">
        <title>The hologenome of Daphnia magna reveals possible DNA methylation and microbiome-mediated evolution of the host genome.</title>
        <authorList>
            <person name="Chaturvedi A."/>
            <person name="Li X."/>
            <person name="Dhandapani V."/>
            <person name="Marshall H."/>
            <person name="Kissane S."/>
            <person name="Cuenca-Cambronero M."/>
            <person name="Asole G."/>
            <person name="Calvet F."/>
            <person name="Ruiz-Romero M."/>
            <person name="Marangio P."/>
            <person name="Guigo R."/>
            <person name="Rago D."/>
            <person name="Mirbahai L."/>
            <person name="Eastwood N."/>
            <person name="Colbourne J.K."/>
            <person name="Zhou J."/>
            <person name="Mallon E."/>
            <person name="Orsini L."/>
        </authorList>
    </citation>
    <scope>NUCLEOTIDE SEQUENCE [LARGE SCALE GENOMIC DNA]</scope>
    <source>
        <strain evidence="3">LRV0_1</strain>
    </source>
</reference>
<feature type="repeat" description="ANK" evidence="1">
    <location>
        <begin position="1035"/>
        <end position="1067"/>
    </location>
</feature>
<dbReference type="InterPro" id="IPR002110">
    <property type="entry name" value="Ankyrin_rpt"/>
</dbReference>
<organism evidence="3 4">
    <name type="scientific">Daphnia magna</name>
    <dbReference type="NCBI Taxonomy" id="35525"/>
    <lineage>
        <taxon>Eukaryota</taxon>
        <taxon>Metazoa</taxon>
        <taxon>Ecdysozoa</taxon>
        <taxon>Arthropoda</taxon>
        <taxon>Crustacea</taxon>
        <taxon>Branchiopoda</taxon>
        <taxon>Diplostraca</taxon>
        <taxon>Cladocera</taxon>
        <taxon>Anomopoda</taxon>
        <taxon>Daphniidae</taxon>
        <taxon>Daphnia</taxon>
    </lineage>
</organism>
<dbReference type="SUPFAM" id="SSF48403">
    <property type="entry name" value="Ankyrin repeat"/>
    <property type="match status" value="1"/>
</dbReference>
<evidence type="ECO:0000256" key="1">
    <source>
        <dbReference type="PROSITE-ProRule" id="PRU00023"/>
    </source>
</evidence>
<dbReference type="InterPro" id="IPR052660">
    <property type="entry name" value="Erythrocyte_Invasion_ImmMod"/>
</dbReference>
<dbReference type="PROSITE" id="PS50088">
    <property type="entry name" value="ANK_REPEAT"/>
    <property type="match status" value="2"/>
</dbReference>
<dbReference type="PROSITE" id="PS50231">
    <property type="entry name" value="RICIN_B_LECTIN"/>
    <property type="match status" value="1"/>
</dbReference>
<evidence type="ECO:0000313" key="3">
    <source>
        <dbReference type="EMBL" id="KAK4045733.1"/>
    </source>
</evidence>
<dbReference type="EMBL" id="JAOYFB010000057">
    <property type="protein sequence ID" value="KAK4045733.1"/>
    <property type="molecule type" value="Genomic_DNA"/>
</dbReference>
<dbReference type="SMART" id="SM00248">
    <property type="entry name" value="ANK"/>
    <property type="match status" value="4"/>
</dbReference>
<gene>
    <name evidence="3" type="ORF">OUZ56_033634</name>
</gene>
<dbReference type="Gene3D" id="2.80.10.50">
    <property type="match status" value="1"/>
</dbReference>
<dbReference type="Proteomes" id="UP001234178">
    <property type="component" value="Unassembled WGS sequence"/>
</dbReference>
<dbReference type="Pfam" id="PF12796">
    <property type="entry name" value="Ank_2"/>
    <property type="match status" value="1"/>
</dbReference>
<evidence type="ECO:0008006" key="5">
    <source>
        <dbReference type="Google" id="ProtNLM"/>
    </source>
</evidence>